<dbReference type="SMART" id="SM00028">
    <property type="entry name" value="TPR"/>
    <property type="match status" value="2"/>
</dbReference>
<evidence type="ECO:0000256" key="3">
    <source>
        <dbReference type="PROSITE-ProRule" id="PRU00339"/>
    </source>
</evidence>
<evidence type="ECO:0000256" key="2">
    <source>
        <dbReference type="ARBA" id="ARBA00022803"/>
    </source>
</evidence>
<evidence type="ECO:0000313" key="4">
    <source>
        <dbReference type="EMBL" id="CAD7572603.1"/>
    </source>
</evidence>
<dbReference type="GO" id="GO:0000030">
    <property type="term" value="F:mannosyltransferase activity"/>
    <property type="evidence" value="ECO:0007669"/>
    <property type="project" value="TreeGrafter"/>
</dbReference>
<organism evidence="4">
    <name type="scientific">Timema californicum</name>
    <name type="common">California timema</name>
    <name type="synonym">Walking stick</name>
    <dbReference type="NCBI Taxonomy" id="61474"/>
    <lineage>
        <taxon>Eukaryota</taxon>
        <taxon>Metazoa</taxon>
        <taxon>Ecdysozoa</taxon>
        <taxon>Arthropoda</taxon>
        <taxon>Hexapoda</taxon>
        <taxon>Insecta</taxon>
        <taxon>Pterygota</taxon>
        <taxon>Neoptera</taxon>
        <taxon>Polyneoptera</taxon>
        <taxon>Phasmatodea</taxon>
        <taxon>Timematodea</taxon>
        <taxon>Timematoidea</taxon>
        <taxon>Timematidae</taxon>
        <taxon>Timema</taxon>
    </lineage>
</organism>
<evidence type="ECO:0000256" key="1">
    <source>
        <dbReference type="ARBA" id="ARBA00022737"/>
    </source>
</evidence>
<dbReference type="InterPro" id="IPR052384">
    <property type="entry name" value="TMTC_O-mannosyltransferase"/>
</dbReference>
<feature type="repeat" description="TPR" evidence="3">
    <location>
        <begin position="52"/>
        <end position="85"/>
    </location>
</feature>
<name>A0A7R9P7H0_TIMCA</name>
<dbReference type="SUPFAM" id="SSF48452">
    <property type="entry name" value="TPR-like"/>
    <property type="match status" value="1"/>
</dbReference>
<dbReference type="PANTHER" id="PTHR44216:SF3">
    <property type="entry name" value="PROTEIN O-MANNOSYL-TRANSFERASE TMTC2"/>
    <property type="match status" value="1"/>
</dbReference>
<dbReference type="InterPro" id="IPR019734">
    <property type="entry name" value="TPR_rpt"/>
</dbReference>
<dbReference type="Pfam" id="PF13176">
    <property type="entry name" value="TPR_7"/>
    <property type="match status" value="1"/>
</dbReference>
<keyword evidence="1" id="KW-0677">Repeat</keyword>
<accession>A0A7R9P7H0</accession>
<dbReference type="PROSITE" id="PS50005">
    <property type="entry name" value="TPR"/>
    <property type="match status" value="1"/>
</dbReference>
<dbReference type="InterPro" id="IPR013105">
    <property type="entry name" value="TPR_2"/>
</dbReference>
<dbReference type="InterPro" id="IPR011990">
    <property type="entry name" value="TPR-like_helical_dom_sf"/>
</dbReference>
<gene>
    <name evidence="4" type="ORF">TCMB3V08_LOCUS5247</name>
</gene>
<protein>
    <submittedName>
        <fullName evidence="4">(California timema) hypothetical protein</fullName>
    </submittedName>
</protein>
<dbReference type="GO" id="GO:0005789">
    <property type="term" value="C:endoplasmic reticulum membrane"/>
    <property type="evidence" value="ECO:0007669"/>
    <property type="project" value="TreeGrafter"/>
</dbReference>
<dbReference type="EMBL" id="OE181121">
    <property type="protein sequence ID" value="CAD7572603.1"/>
    <property type="molecule type" value="Genomic_DNA"/>
</dbReference>
<keyword evidence="2 3" id="KW-0802">TPR repeat</keyword>
<reference evidence="4" key="1">
    <citation type="submission" date="2020-11" db="EMBL/GenBank/DDBJ databases">
        <authorList>
            <person name="Tran Van P."/>
        </authorList>
    </citation>
    <scope>NUCLEOTIDE SEQUENCE</scope>
</reference>
<dbReference type="AlphaFoldDB" id="A0A7R9P7H0"/>
<proteinExistence type="predicted"/>
<dbReference type="Pfam" id="PF07719">
    <property type="entry name" value="TPR_2"/>
    <property type="match status" value="1"/>
</dbReference>
<sequence>MDTVLVLVAHLNLGQLLERLRRCDEAIQVYRRCSRLDGAHLKDPRTHEATKVSALLHLGRLYADQGRLTEAAQAYQEAVNKMPEYYPPQSRRTEGVQSIPRNCPCFPLPCTCVLMRKSSDKMVSCSHSGGLITDRRMDGRTGWKPRHVKRLIVANKSACDGPCLANALVLSSTAEDGEIEVRISALYGMLEEAILRLQRREQEDKWYRVVLKSSPDFERPPNHPYTDHRLNSTKGLVNAAKKIYLHPNHGSQVQSTVFQHMEVKEGFGNQINLCRDKELSPAPQHRSPTPYP</sequence>
<dbReference type="GO" id="GO:0035269">
    <property type="term" value="P:protein O-linked glycosylation via mannose"/>
    <property type="evidence" value="ECO:0007669"/>
    <property type="project" value="TreeGrafter"/>
</dbReference>
<dbReference type="Gene3D" id="1.25.40.10">
    <property type="entry name" value="Tetratricopeptide repeat domain"/>
    <property type="match status" value="1"/>
</dbReference>
<dbReference type="PROSITE" id="PS50293">
    <property type="entry name" value="TPR_REGION"/>
    <property type="match status" value="1"/>
</dbReference>
<dbReference type="PANTHER" id="PTHR44216">
    <property type="entry name" value="PROTEIN O-MANNOSYL-TRANSFERASE TMTC2"/>
    <property type="match status" value="1"/>
</dbReference>